<keyword evidence="1" id="KW-0808">Transferase</keyword>
<evidence type="ECO:0000313" key="9">
    <source>
        <dbReference type="EMBL" id="RDX72678.1"/>
    </source>
</evidence>
<proteinExistence type="predicted"/>
<evidence type="ECO:0000256" key="5">
    <source>
        <dbReference type="ARBA" id="ARBA00022801"/>
    </source>
</evidence>
<dbReference type="Pfam" id="PF24626">
    <property type="entry name" value="SH3_Tf2-1"/>
    <property type="match status" value="1"/>
</dbReference>
<evidence type="ECO:0000256" key="4">
    <source>
        <dbReference type="ARBA" id="ARBA00022759"/>
    </source>
</evidence>
<dbReference type="SUPFAM" id="SSF53098">
    <property type="entry name" value="Ribonuclease H-like"/>
    <property type="match status" value="1"/>
</dbReference>
<evidence type="ECO:0000259" key="8">
    <source>
        <dbReference type="PROSITE" id="PS50994"/>
    </source>
</evidence>
<dbReference type="InterPro" id="IPR050951">
    <property type="entry name" value="Retrovirus_Pol_polyprotein"/>
</dbReference>
<dbReference type="InterPro" id="IPR043128">
    <property type="entry name" value="Rev_trsase/Diguanyl_cyclase"/>
</dbReference>
<dbReference type="InterPro" id="IPR001584">
    <property type="entry name" value="Integrase_cat-core"/>
</dbReference>
<evidence type="ECO:0000256" key="1">
    <source>
        <dbReference type="ARBA" id="ARBA00022679"/>
    </source>
</evidence>
<dbReference type="Gene3D" id="3.30.420.10">
    <property type="entry name" value="Ribonuclease H-like superfamily/Ribonuclease H"/>
    <property type="match status" value="1"/>
</dbReference>
<dbReference type="Pfam" id="PF17917">
    <property type="entry name" value="RT_RNaseH"/>
    <property type="match status" value="1"/>
</dbReference>
<dbReference type="CDD" id="cd09274">
    <property type="entry name" value="RNase_HI_RT_Ty3"/>
    <property type="match status" value="1"/>
</dbReference>
<evidence type="ECO:0000256" key="7">
    <source>
        <dbReference type="SAM" id="MobiDB-lite"/>
    </source>
</evidence>
<dbReference type="GO" id="GO:0003964">
    <property type="term" value="F:RNA-directed DNA polymerase activity"/>
    <property type="evidence" value="ECO:0007669"/>
    <property type="project" value="UniProtKB-KW"/>
</dbReference>
<keyword evidence="4" id="KW-0255">Endonuclease</keyword>
<dbReference type="PROSITE" id="PS50994">
    <property type="entry name" value="INTEGRASE"/>
    <property type="match status" value="1"/>
</dbReference>
<comment type="caution">
    <text evidence="9">The sequence shown here is derived from an EMBL/GenBank/DDBJ whole genome shotgun (WGS) entry which is preliminary data.</text>
</comment>
<dbReference type="InterPro" id="IPR041373">
    <property type="entry name" value="RT_RNaseH"/>
</dbReference>
<dbReference type="InterPro" id="IPR056924">
    <property type="entry name" value="SH3_Tf2-1"/>
</dbReference>
<dbReference type="GO" id="GO:0003676">
    <property type="term" value="F:nucleic acid binding"/>
    <property type="evidence" value="ECO:0007669"/>
    <property type="project" value="InterPro"/>
</dbReference>
<dbReference type="EMBL" id="QJKJ01010804">
    <property type="protein sequence ID" value="RDX72678.1"/>
    <property type="molecule type" value="Genomic_DNA"/>
</dbReference>
<dbReference type="AlphaFoldDB" id="A0A371F301"/>
<dbReference type="Proteomes" id="UP000257109">
    <property type="component" value="Unassembled WGS sequence"/>
</dbReference>
<keyword evidence="2" id="KW-0548">Nucleotidyltransferase</keyword>
<dbReference type="InterPro" id="IPR043502">
    <property type="entry name" value="DNA/RNA_pol_sf"/>
</dbReference>
<dbReference type="GO" id="GO:0015074">
    <property type="term" value="P:DNA integration"/>
    <property type="evidence" value="ECO:0007669"/>
    <property type="project" value="InterPro"/>
</dbReference>
<keyword evidence="10" id="KW-1185">Reference proteome</keyword>
<dbReference type="OrthoDB" id="10055717at2759"/>
<dbReference type="FunFam" id="3.30.70.270:FF:000020">
    <property type="entry name" value="Transposon Tf2-6 polyprotein-like Protein"/>
    <property type="match status" value="1"/>
</dbReference>
<accession>A0A371F301</accession>
<keyword evidence="3" id="KW-0540">Nuclease</keyword>
<dbReference type="InterPro" id="IPR012337">
    <property type="entry name" value="RNaseH-like_sf"/>
</dbReference>
<dbReference type="Gene3D" id="3.10.10.10">
    <property type="entry name" value="HIV Type 1 Reverse Transcriptase, subunit A, domain 1"/>
    <property type="match status" value="1"/>
</dbReference>
<evidence type="ECO:0000256" key="3">
    <source>
        <dbReference type="ARBA" id="ARBA00022722"/>
    </source>
</evidence>
<protein>
    <submittedName>
        <fullName evidence="9">Tf2-11</fullName>
    </submittedName>
</protein>
<feature type="non-terminal residue" evidence="9">
    <location>
        <position position="1"/>
    </location>
</feature>
<evidence type="ECO:0000313" key="10">
    <source>
        <dbReference type="Proteomes" id="UP000257109"/>
    </source>
</evidence>
<dbReference type="InterPro" id="IPR036397">
    <property type="entry name" value="RNaseH_sf"/>
</dbReference>
<gene>
    <name evidence="9" type="primary">Tf2-11</name>
    <name evidence="9" type="ORF">CR513_47794</name>
</gene>
<dbReference type="PANTHER" id="PTHR37984:SF5">
    <property type="entry name" value="PROTEIN NYNRIN-LIKE"/>
    <property type="match status" value="1"/>
</dbReference>
<keyword evidence="5" id="KW-0378">Hydrolase</keyword>
<sequence>MSAFAKIKEVESALLAKEKLLVLLYKVPHGLPPLRGIEHQIDLVPGCPILNRPAYSINLEETKEIQKQVNELLQKGFMRESLNPCSVPIILVPKKDGTWRMCFDSQTINKITVKYRYPIPSLKGISVDEEKVKKIREWSTPKNANEVRSFRALASFYRRFVKNFISIVVPLNELVKKDVMFKRDDVHEKAFNLLKDKLTNALVLCLPNFDKAFEIGYSGVGIGVVRIAYFSEKLSRAGLNYSTYDKKLYDLFLKSQGKLQKRHAKWLEFIKMFPYVVKYKKGKGNTMANKLSRRKQKAKQANKGHVMTFELGDGVWVHRRKEKFPTKRKYKLQPRGNGTFQVLERINDYAYKLDLSTTYCNVSEEFDSKTNHFEEGGNDRNPTDKDKDNLCDTKGAVLGQRVGKEPHIIAYALQTMDPAQINYTTTKKELLAIVFALDKFVHFLLKKSNAKPRLIQWMLLLQEFDLEIKDKKGAENAVVDHLSQLERGVNPLSIRDEFLDEQILQLDHVTPWYVNICNFLVASTFPQGASKAYKERLESDAKYYIWDDPYLWRLYNDQIPRSSWSSTFVIQYLKAGINFMGLFPVSYGNSYILLAIDYVSRWVEAKATKTNDAKVVVDFVKALITEQGSHFCNRVMATLLEKYGVVHRVATAYHPQTNEQVEKIMNPSRNAQSRLLEDALWSHRTAYQTPLRMSPYWIVFDKACHLSIEIGHRAY</sequence>
<dbReference type="GO" id="GO:0016787">
    <property type="term" value="F:hydrolase activity"/>
    <property type="evidence" value="ECO:0007669"/>
    <property type="project" value="UniProtKB-KW"/>
</dbReference>
<name>A0A371F301_MUCPR</name>
<keyword evidence="6" id="KW-0695">RNA-directed DNA polymerase</keyword>
<reference evidence="9" key="1">
    <citation type="submission" date="2018-05" db="EMBL/GenBank/DDBJ databases">
        <title>Draft genome of Mucuna pruriens seed.</title>
        <authorList>
            <person name="Nnadi N.E."/>
            <person name="Vos R."/>
            <person name="Hasami M.H."/>
            <person name="Devisetty U.K."/>
            <person name="Aguiy J.C."/>
        </authorList>
    </citation>
    <scope>NUCLEOTIDE SEQUENCE [LARGE SCALE GENOMIC DNA]</scope>
    <source>
        <strain evidence="9">JCA_2017</strain>
    </source>
</reference>
<dbReference type="Gene3D" id="3.30.70.270">
    <property type="match status" value="1"/>
</dbReference>
<dbReference type="SUPFAM" id="SSF56672">
    <property type="entry name" value="DNA/RNA polymerases"/>
    <property type="match status" value="2"/>
</dbReference>
<feature type="region of interest" description="Disordered" evidence="7">
    <location>
        <begin position="370"/>
        <end position="389"/>
    </location>
</feature>
<dbReference type="PANTHER" id="PTHR37984">
    <property type="entry name" value="PROTEIN CBG26694"/>
    <property type="match status" value="1"/>
</dbReference>
<organism evidence="9 10">
    <name type="scientific">Mucuna pruriens</name>
    <name type="common">Velvet bean</name>
    <name type="synonym">Dolichos pruriens</name>
    <dbReference type="NCBI Taxonomy" id="157652"/>
    <lineage>
        <taxon>Eukaryota</taxon>
        <taxon>Viridiplantae</taxon>
        <taxon>Streptophyta</taxon>
        <taxon>Embryophyta</taxon>
        <taxon>Tracheophyta</taxon>
        <taxon>Spermatophyta</taxon>
        <taxon>Magnoliopsida</taxon>
        <taxon>eudicotyledons</taxon>
        <taxon>Gunneridae</taxon>
        <taxon>Pentapetalae</taxon>
        <taxon>rosids</taxon>
        <taxon>fabids</taxon>
        <taxon>Fabales</taxon>
        <taxon>Fabaceae</taxon>
        <taxon>Papilionoideae</taxon>
        <taxon>50 kb inversion clade</taxon>
        <taxon>NPAAA clade</taxon>
        <taxon>indigoferoid/millettioid clade</taxon>
        <taxon>Phaseoleae</taxon>
        <taxon>Mucuna</taxon>
    </lineage>
</organism>
<dbReference type="GO" id="GO:0004519">
    <property type="term" value="F:endonuclease activity"/>
    <property type="evidence" value="ECO:0007669"/>
    <property type="project" value="UniProtKB-KW"/>
</dbReference>
<evidence type="ECO:0000256" key="6">
    <source>
        <dbReference type="ARBA" id="ARBA00022918"/>
    </source>
</evidence>
<feature type="domain" description="Integrase catalytic" evidence="8">
    <location>
        <begin position="556"/>
        <end position="665"/>
    </location>
</feature>
<evidence type="ECO:0000256" key="2">
    <source>
        <dbReference type="ARBA" id="ARBA00022695"/>
    </source>
</evidence>